<dbReference type="AlphaFoldDB" id="A0A2P8CI73"/>
<keyword evidence="9" id="KW-0234">DNA repair</keyword>
<evidence type="ECO:0000256" key="10">
    <source>
        <dbReference type="ARBA" id="ARBA00035861"/>
    </source>
</evidence>
<comment type="cofactor">
    <cofactor evidence="1">
        <name>Mg(2+)</name>
        <dbReference type="ChEBI" id="CHEBI:18420"/>
    </cofactor>
</comment>
<evidence type="ECO:0000256" key="5">
    <source>
        <dbReference type="ARBA" id="ARBA00022723"/>
    </source>
</evidence>
<dbReference type="InterPro" id="IPR015797">
    <property type="entry name" value="NUDIX_hydrolase-like_dom_sf"/>
</dbReference>
<keyword evidence="5" id="KW-0479">Metal-binding</keyword>
<evidence type="ECO:0000256" key="16">
    <source>
        <dbReference type="ARBA" id="ARBA00042798"/>
    </source>
</evidence>
<evidence type="ECO:0000256" key="2">
    <source>
        <dbReference type="ARBA" id="ARBA00005582"/>
    </source>
</evidence>
<evidence type="ECO:0000256" key="9">
    <source>
        <dbReference type="ARBA" id="ARBA00023204"/>
    </source>
</evidence>
<evidence type="ECO:0000313" key="19">
    <source>
        <dbReference type="EMBL" id="PSK84653.1"/>
    </source>
</evidence>
<proteinExistence type="inferred from homology"/>
<dbReference type="SUPFAM" id="SSF55811">
    <property type="entry name" value="Nudix"/>
    <property type="match status" value="1"/>
</dbReference>
<evidence type="ECO:0000256" key="11">
    <source>
        <dbReference type="ARBA" id="ARBA00036904"/>
    </source>
</evidence>
<dbReference type="InterPro" id="IPR020476">
    <property type="entry name" value="Nudix_hydrolase"/>
</dbReference>
<evidence type="ECO:0000256" key="3">
    <source>
        <dbReference type="ARBA" id="ARBA00022457"/>
    </source>
</evidence>
<sequence>MLKREPSENFKAVRKSFIRANSPIFTGMVNVVCAIIQKDGKFLACRRKQGKARGGKWEFPGGKVKEDESPEEAIERELHEELSLDVKVDRMLGSVVHHYPDISIRLIAMKCFVNGGTISLTDHDEFRWISLSKLKSVDFSEADCRIIDEILLV</sequence>
<dbReference type="Proteomes" id="UP000240621">
    <property type="component" value="Unassembled WGS sequence"/>
</dbReference>
<dbReference type="Pfam" id="PF00293">
    <property type="entry name" value="NUDIX"/>
    <property type="match status" value="1"/>
</dbReference>
<evidence type="ECO:0000256" key="6">
    <source>
        <dbReference type="ARBA" id="ARBA00022763"/>
    </source>
</evidence>
<dbReference type="Gene3D" id="3.90.79.10">
    <property type="entry name" value="Nucleoside Triphosphate Pyrophosphohydrolase"/>
    <property type="match status" value="1"/>
</dbReference>
<dbReference type="GO" id="GO:0006281">
    <property type="term" value="P:DNA repair"/>
    <property type="evidence" value="ECO:0007669"/>
    <property type="project" value="UniProtKB-KW"/>
</dbReference>
<comment type="catalytic activity">
    <reaction evidence="10">
        <text>8-oxo-dGTP + H2O = 8-oxo-dGMP + diphosphate + H(+)</text>
        <dbReference type="Rhea" id="RHEA:31575"/>
        <dbReference type="ChEBI" id="CHEBI:15377"/>
        <dbReference type="ChEBI" id="CHEBI:15378"/>
        <dbReference type="ChEBI" id="CHEBI:33019"/>
        <dbReference type="ChEBI" id="CHEBI:63224"/>
        <dbReference type="ChEBI" id="CHEBI:77896"/>
        <dbReference type="EC" id="3.6.1.55"/>
    </reaction>
</comment>
<evidence type="ECO:0000256" key="13">
    <source>
        <dbReference type="ARBA" id="ARBA00040794"/>
    </source>
</evidence>
<evidence type="ECO:0000256" key="12">
    <source>
        <dbReference type="ARBA" id="ARBA00038905"/>
    </source>
</evidence>
<gene>
    <name evidence="19" type="ORF">CLV93_102443</name>
    <name evidence="18" type="ORF">JCM18694_10650</name>
</gene>
<keyword evidence="3" id="KW-0515">Mutator protein</keyword>
<dbReference type="EMBL" id="PYGC01000002">
    <property type="protein sequence ID" value="PSK84653.1"/>
    <property type="molecule type" value="Genomic_DNA"/>
</dbReference>
<keyword evidence="21" id="KW-1185">Reference proteome</keyword>
<comment type="catalytic activity">
    <reaction evidence="11">
        <text>8-oxo-GTP + H2O = 8-oxo-GMP + diphosphate + H(+)</text>
        <dbReference type="Rhea" id="RHEA:67616"/>
        <dbReference type="ChEBI" id="CHEBI:15377"/>
        <dbReference type="ChEBI" id="CHEBI:15378"/>
        <dbReference type="ChEBI" id="CHEBI:33019"/>
        <dbReference type="ChEBI" id="CHEBI:143553"/>
        <dbReference type="ChEBI" id="CHEBI:145694"/>
    </reaction>
</comment>
<dbReference type="EMBL" id="BLAU01000001">
    <property type="protein sequence ID" value="GET20819.1"/>
    <property type="molecule type" value="Genomic_DNA"/>
</dbReference>
<organism evidence="19 20">
    <name type="scientific">Prolixibacter denitrificans</name>
    <dbReference type="NCBI Taxonomy" id="1541063"/>
    <lineage>
        <taxon>Bacteria</taxon>
        <taxon>Pseudomonadati</taxon>
        <taxon>Bacteroidota</taxon>
        <taxon>Bacteroidia</taxon>
        <taxon>Marinilabiliales</taxon>
        <taxon>Prolixibacteraceae</taxon>
        <taxon>Prolixibacter</taxon>
    </lineage>
</organism>
<dbReference type="Proteomes" id="UP000396862">
    <property type="component" value="Unassembled WGS sequence"/>
</dbReference>
<dbReference type="CDD" id="cd03425">
    <property type="entry name" value="NUDIX_MutT_NudA_like"/>
    <property type="match status" value="1"/>
</dbReference>
<comment type="similarity">
    <text evidence="2">Belongs to the Nudix hydrolase family.</text>
</comment>
<protein>
    <recommendedName>
        <fullName evidence="13">8-oxo-dGTP diphosphatase</fullName>
        <ecNumber evidence="12">3.6.1.55</ecNumber>
    </recommendedName>
    <alternativeName>
        <fullName evidence="16">7,8-dihydro-8-oxoguanine-triphosphatase</fullName>
    </alternativeName>
    <alternativeName>
        <fullName evidence="15">Mutator protein MutT</fullName>
    </alternativeName>
    <alternativeName>
        <fullName evidence="14">dGTP pyrophosphohydrolase</fullName>
    </alternativeName>
</protein>
<evidence type="ECO:0000256" key="8">
    <source>
        <dbReference type="ARBA" id="ARBA00022842"/>
    </source>
</evidence>
<evidence type="ECO:0000256" key="14">
    <source>
        <dbReference type="ARBA" id="ARBA00041592"/>
    </source>
</evidence>
<dbReference type="InterPro" id="IPR047127">
    <property type="entry name" value="MutT-like"/>
</dbReference>
<dbReference type="RefSeq" id="WP_211297749.1">
    <property type="nucleotide sequence ID" value="NZ_BLAU01000001.1"/>
</dbReference>
<dbReference type="GO" id="GO:0035539">
    <property type="term" value="F:8-oxo-7,8-dihydrodeoxyguanosine triphosphate pyrophosphatase activity"/>
    <property type="evidence" value="ECO:0007669"/>
    <property type="project" value="UniProtKB-EC"/>
</dbReference>
<evidence type="ECO:0000256" key="1">
    <source>
        <dbReference type="ARBA" id="ARBA00001946"/>
    </source>
</evidence>
<name>A0A2P8CI73_9BACT</name>
<dbReference type="PANTHER" id="PTHR47707">
    <property type="entry name" value="8-OXO-DGTP DIPHOSPHATASE"/>
    <property type="match status" value="1"/>
</dbReference>
<evidence type="ECO:0000256" key="7">
    <source>
        <dbReference type="ARBA" id="ARBA00022801"/>
    </source>
</evidence>
<dbReference type="GO" id="GO:0006260">
    <property type="term" value="P:DNA replication"/>
    <property type="evidence" value="ECO:0007669"/>
    <property type="project" value="UniProtKB-KW"/>
</dbReference>
<keyword evidence="7 18" id="KW-0378">Hydrolase</keyword>
<dbReference type="PANTHER" id="PTHR47707:SF1">
    <property type="entry name" value="NUDIX HYDROLASE FAMILY PROTEIN"/>
    <property type="match status" value="1"/>
</dbReference>
<dbReference type="PRINTS" id="PR00502">
    <property type="entry name" value="NUDIXFAMILY"/>
</dbReference>
<dbReference type="GO" id="GO:0044716">
    <property type="term" value="F:8-oxo-GDP phosphatase activity"/>
    <property type="evidence" value="ECO:0007669"/>
    <property type="project" value="TreeGrafter"/>
</dbReference>
<dbReference type="InterPro" id="IPR000086">
    <property type="entry name" value="NUDIX_hydrolase_dom"/>
</dbReference>
<reference evidence="19 20" key="1">
    <citation type="submission" date="2018-03" db="EMBL/GenBank/DDBJ databases">
        <title>Genomic Encyclopedia of Archaeal and Bacterial Type Strains, Phase II (KMG-II): from individual species to whole genera.</title>
        <authorList>
            <person name="Goeker M."/>
        </authorList>
    </citation>
    <scope>NUCLEOTIDE SEQUENCE [LARGE SCALE GENOMIC DNA]</scope>
    <source>
        <strain evidence="19 20">DSM 27267</strain>
    </source>
</reference>
<evidence type="ECO:0000313" key="18">
    <source>
        <dbReference type="EMBL" id="GET20819.1"/>
    </source>
</evidence>
<evidence type="ECO:0000256" key="15">
    <source>
        <dbReference type="ARBA" id="ARBA00041979"/>
    </source>
</evidence>
<accession>A0A2P8CI73</accession>
<reference evidence="18 21" key="2">
    <citation type="submission" date="2019-10" db="EMBL/GenBank/DDBJ databases">
        <title>Prolixibacter strains distinguished by the presence of nitrate reductase genes were adept at nitrate-dependent anaerobic corrosion of metallic iron and carbon steel.</title>
        <authorList>
            <person name="Iino T."/>
            <person name="Shono N."/>
            <person name="Ito K."/>
            <person name="Nakamura R."/>
            <person name="Sueoka K."/>
            <person name="Harayama S."/>
            <person name="Ohkuma M."/>
        </authorList>
    </citation>
    <scope>NUCLEOTIDE SEQUENCE [LARGE SCALE GENOMIC DNA]</scope>
    <source>
        <strain evidence="18 21">MIC1-1</strain>
    </source>
</reference>
<dbReference type="GO" id="GO:0008413">
    <property type="term" value="F:8-oxo-7,8-dihydroguanosine triphosphate pyrophosphatase activity"/>
    <property type="evidence" value="ECO:0007669"/>
    <property type="project" value="TreeGrafter"/>
</dbReference>
<dbReference type="PROSITE" id="PS51462">
    <property type="entry name" value="NUDIX"/>
    <property type="match status" value="1"/>
</dbReference>
<dbReference type="GO" id="GO:0044715">
    <property type="term" value="F:8-oxo-dGDP phosphatase activity"/>
    <property type="evidence" value="ECO:0007669"/>
    <property type="project" value="TreeGrafter"/>
</dbReference>
<keyword evidence="4" id="KW-0235">DNA replication</keyword>
<evidence type="ECO:0000259" key="17">
    <source>
        <dbReference type="PROSITE" id="PS51462"/>
    </source>
</evidence>
<evidence type="ECO:0000313" key="21">
    <source>
        <dbReference type="Proteomes" id="UP000396862"/>
    </source>
</evidence>
<evidence type="ECO:0000313" key="20">
    <source>
        <dbReference type="Proteomes" id="UP000240621"/>
    </source>
</evidence>
<feature type="domain" description="Nudix hydrolase" evidence="17">
    <location>
        <begin position="26"/>
        <end position="152"/>
    </location>
</feature>
<keyword evidence="8" id="KW-0460">Magnesium</keyword>
<dbReference type="EC" id="3.6.1.55" evidence="12"/>
<comment type="caution">
    <text evidence="19">The sequence shown here is derived from an EMBL/GenBank/DDBJ whole genome shotgun (WGS) entry which is preliminary data.</text>
</comment>
<evidence type="ECO:0000256" key="4">
    <source>
        <dbReference type="ARBA" id="ARBA00022705"/>
    </source>
</evidence>
<keyword evidence="6" id="KW-0227">DNA damage</keyword>
<dbReference type="GO" id="GO:0046872">
    <property type="term" value="F:metal ion binding"/>
    <property type="evidence" value="ECO:0007669"/>
    <property type="project" value="UniProtKB-KW"/>
</dbReference>